<sequence>MWFLRRRHFSGISDKLRRKSTFPFKRTVRSRPHQRAQTETHPRHNLPPPRVFTAGVLLVLPGVSSIDPDGTSLPSSAPVSLAGDIPRQPEITSSMAGCFLERPVERNEEIHDRDDEEEDSDLGLESDLALNGFEILETLPPFDSKSLPETPRSPPPPPASERGRGGGLLDLRDRRWLLFSSTAIEAARERRRSWRQEAHTPPVLVRSTVCLYTSSEEKKKKKPSLCS</sequence>
<feature type="region of interest" description="Disordered" evidence="1">
    <location>
        <begin position="26"/>
        <end position="48"/>
    </location>
</feature>
<proteinExistence type="predicted"/>
<name>A0A8X7PJI8_BRACI</name>
<dbReference type="AlphaFoldDB" id="A0A8X7PJI8"/>
<protein>
    <submittedName>
        <fullName evidence="2">Uncharacterized protein</fullName>
    </submittedName>
</protein>
<keyword evidence="3" id="KW-1185">Reference proteome</keyword>
<reference evidence="2 3" key="1">
    <citation type="submission" date="2020-02" db="EMBL/GenBank/DDBJ databases">
        <authorList>
            <person name="Ma Q."/>
            <person name="Huang Y."/>
            <person name="Song X."/>
            <person name="Pei D."/>
        </authorList>
    </citation>
    <scope>NUCLEOTIDE SEQUENCE [LARGE SCALE GENOMIC DNA]</scope>
    <source>
        <strain evidence="2">Sxm20200214</strain>
        <tissue evidence="2">Leaf</tissue>
    </source>
</reference>
<gene>
    <name evidence="2" type="ORF">Bca52824_082506</name>
</gene>
<dbReference type="EMBL" id="JAAMPC010000016">
    <property type="protein sequence ID" value="KAG2252370.1"/>
    <property type="molecule type" value="Genomic_DNA"/>
</dbReference>
<evidence type="ECO:0000256" key="1">
    <source>
        <dbReference type="SAM" id="MobiDB-lite"/>
    </source>
</evidence>
<evidence type="ECO:0000313" key="2">
    <source>
        <dbReference type="EMBL" id="KAG2252370.1"/>
    </source>
</evidence>
<organism evidence="2 3">
    <name type="scientific">Brassica carinata</name>
    <name type="common">Ethiopian mustard</name>
    <name type="synonym">Abyssinian cabbage</name>
    <dbReference type="NCBI Taxonomy" id="52824"/>
    <lineage>
        <taxon>Eukaryota</taxon>
        <taxon>Viridiplantae</taxon>
        <taxon>Streptophyta</taxon>
        <taxon>Embryophyta</taxon>
        <taxon>Tracheophyta</taxon>
        <taxon>Spermatophyta</taxon>
        <taxon>Magnoliopsida</taxon>
        <taxon>eudicotyledons</taxon>
        <taxon>Gunneridae</taxon>
        <taxon>Pentapetalae</taxon>
        <taxon>rosids</taxon>
        <taxon>malvids</taxon>
        <taxon>Brassicales</taxon>
        <taxon>Brassicaceae</taxon>
        <taxon>Brassiceae</taxon>
        <taxon>Brassica</taxon>
    </lineage>
</organism>
<accession>A0A8X7PJI8</accession>
<evidence type="ECO:0000313" key="3">
    <source>
        <dbReference type="Proteomes" id="UP000886595"/>
    </source>
</evidence>
<feature type="region of interest" description="Disordered" evidence="1">
    <location>
        <begin position="140"/>
        <end position="167"/>
    </location>
</feature>
<comment type="caution">
    <text evidence="2">The sequence shown here is derived from an EMBL/GenBank/DDBJ whole genome shotgun (WGS) entry which is preliminary data.</text>
</comment>
<dbReference type="Proteomes" id="UP000886595">
    <property type="component" value="Unassembled WGS sequence"/>
</dbReference>